<accession>A0A392R071</accession>
<protein>
    <submittedName>
        <fullName evidence="3">Leucine-rich repeat protein soc-2-like protein</fullName>
    </submittedName>
</protein>
<evidence type="ECO:0000313" key="4">
    <source>
        <dbReference type="Proteomes" id="UP000265520"/>
    </source>
</evidence>
<dbReference type="Pfam" id="PF05659">
    <property type="entry name" value="RPW8"/>
    <property type="match status" value="1"/>
</dbReference>
<dbReference type="PROSITE" id="PS51153">
    <property type="entry name" value="RPW8"/>
    <property type="match status" value="1"/>
</dbReference>
<feature type="domain" description="RPW8" evidence="2">
    <location>
        <begin position="1"/>
        <end position="136"/>
    </location>
</feature>
<dbReference type="AlphaFoldDB" id="A0A392R071"/>
<name>A0A392R071_9FABA</name>
<reference evidence="3 4" key="1">
    <citation type="journal article" date="2018" name="Front. Plant Sci.">
        <title>Red Clover (Trifolium pratense) and Zigzag Clover (T. medium) - A Picture of Genomic Similarities and Differences.</title>
        <authorList>
            <person name="Dluhosova J."/>
            <person name="Istvanek J."/>
            <person name="Nedelnik J."/>
            <person name="Repkova J."/>
        </authorList>
    </citation>
    <scope>NUCLEOTIDE SEQUENCE [LARGE SCALE GENOMIC DNA]</scope>
    <source>
        <strain evidence="4">cv. 10/8</strain>
        <tissue evidence="3">Leaf</tissue>
    </source>
</reference>
<organism evidence="3 4">
    <name type="scientific">Trifolium medium</name>
    <dbReference type="NCBI Taxonomy" id="97028"/>
    <lineage>
        <taxon>Eukaryota</taxon>
        <taxon>Viridiplantae</taxon>
        <taxon>Streptophyta</taxon>
        <taxon>Embryophyta</taxon>
        <taxon>Tracheophyta</taxon>
        <taxon>Spermatophyta</taxon>
        <taxon>Magnoliopsida</taxon>
        <taxon>eudicotyledons</taxon>
        <taxon>Gunneridae</taxon>
        <taxon>Pentapetalae</taxon>
        <taxon>rosids</taxon>
        <taxon>fabids</taxon>
        <taxon>Fabales</taxon>
        <taxon>Fabaceae</taxon>
        <taxon>Papilionoideae</taxon>
        <taxon>50 kb inversion clade</taxon>
        <taxon>NPAAA clade</taxon>
        <taxon>Hologalegina</taxon>
        <taxon>IRL clade</taxon>
        <taxon>Trifolieae</taxon>
        <taxon>Trifolium</taxon>
    </lineage>
</organism>
<evidence type="ECO:0000256" key="1">
    <source>
        <dbReference type="SAM" id="Coils"/>
    </source>
</evidence>
<dbReference type="InterPro" id="IPR008808">
    <property type="entry name" value="Powdery_mildew-R_dom"/>
</dbReference>
<comment type="caution">
    <text evidence="3">The sequence shown here is derived from an EMBL/GenBank/DDBJ whole genome shotgun (WGS) entry which is preliminary data.</text>
</comment>
<dbReference type="Proteomes" id="UP000265520">
    <property type="component" value="Unassembled WGS sequence"/>
</dbReference>
<feature type="non-terminal residue" evidence="3">
    <location>
        <position position="136"/>
    </location>
</feature>
<keyword evidence="4" id="KW-1185">Reference proteome</keyword>
<keyword evidence="1" id="KW-0175">Coiled coil</keyword>
<dbReference type="EMBL" id="LXQA010176311">
    <property type="protein sequence ID" value="MCI30001.1"/>
    <property type="molecule type" value="Genomic_DNA"/>
</dbReference>
<proteinExistence type="predicted"/>
<feature type="coiled-coil region" evidence="1">
    <location>
        <begin position="57"/>
        <end position="87"/>
    </location>
</feature>
<evidence type="ECO:0000259" key="2">
    <source>
        <dbReference type="PROSITE" id="PS51153"/>
    </source>
</evidence>
<evidence type="ECO:0000313" key="3">
    <source>
        <dbReference type="EMBL" id="MCI30001.1"/>
    </source>
</evidence>
<sequence>MTGGLVEGAVLGAVFQEGTKPITNQISKGFQFKTTRKNLASVVHRIMPVANRVKLLNEKLDLPKEEAEKLIEELEQAKESINKYSKVPWWKCWCLPCYQGKLQSKEEKIARTTSLVTPITTARDVKETLSIVRDIS</sequence>